<gene>
    <name evidence="2" type="ORF">SMRZ_LOCUS24548</name>
</gene>
<keyword evidence="3" id="KW-1185">Reference proteome</keyword>
<reference evidence="2 3" key="1">
    <citation type="submission" date="2018-11" db="EMBL/GenBank/DDBJ databases">
        <authorList>
            <consortium name="Pathogen Informatics"/>
        </authorList>
    </citation>
    <scope>NUCLEOTIDE SEQUENCE [LARGE SCALE GENOMIC DNA]</scope>
    <source>
        <strain evidence="2 3">Zambia</strain>
    </source>
</reference>
<organism evidence="2 3">
    <name type="scientific">Schistosoma margrebowiei</name>
    <dbReference type="NCBI Taxonomy" id="48269"/>
    <lineage>
        <taxon>Eukaryota</taxon>
        <taxon>Metazoa</taxon>
        <taxon>Spiralia</taxon>
        <taxon>Lophotrochozoa</taxon>
        <taxon>Platyhelminthes</taxon>
        <taxon>Trematoda</taxon>
        <taxon>Digenea</taxon>
        <taxon>Strigeidida</taxon>
        <taxon>Schistosomatoidea</taxon>
        <taxon>Schistosomatidae</taxon>
        <taxon>Schistosoma</taxon>
    </lineage>
</organism>
<evidence type="ECO:0000256" key="1">
    <source>
        <dbReference type="SAM" id="MobiDB-lite"/>
    </source>
</evidence>
<evidence type="ECO:0000313" key="2">
    <source>
        <dbReference type="EMBL" id="VDP51722.1"/>
    </source>
</evidence>
<proteinExistence type="predicted"/>
<dbReference type="EMBL" id="UZAI01020483">
    <property type="protein sequence ID" value="VDP51722.1"/>
    <property type="molecule type" value="Genomic_DNA"/>
</dbReference>
<dbReference type="AlphaFoldDB" id="A0A183N8C3"/>
<sequence>MLKNCGTVDKVDQEECEEEESGTVENVENKAEESFIGTSPISAHNSVSYNPPKNGLIASALEIPNSVCLSFEHVDPLPQSNSPPCSIKKTMHQDEKHAGLFTNIKNDLATDHGLEFNKSENQEQSDKPMDLPNGSKQYNEVLIDGFAILSFKTMDDMLEFTKLDESQNPGIAPTIEQTYKRARRCGMPKLKRTKAFLKQTLVSNCFLKKILGSLHEISSI</sequence>
<protein>
    <submittedName>
        <fullName evidence="2">Uncharacterized protein</fullName>
    </submittedName>
</protein>
<accession>A0A183N8C3</accession>
<feature type="region of interest" description="Disordered" evidence="1">
    <location>
        <begin position="1"/>
        <end position="27"/>
    </location>
</feature>
<dbReference type="Proteomes" id="UP000277204">
    <property type="component" value="Unassembled WGS sequence"/>
</dbReference>
<name>A0A183N8C3_9TREM</name>
<evidence type="ECO:0000313" key="3">
    <source>
        <dbReference type="Proteomes" id="UP000277204"/>
    </source>
</evidence>
<feature type="compositionally biased region" description="Acidic residues" evidence="1">
    <location>
        <begin position="12"/>
        <end position="22"/>
    </location>
</feature>